<evidence type="ECO:0000313" key="2">
    <source>
        <dbReference type="Proteomes" id="UP001165368"/>
    </source>
</evidence>
<name>A0ABS9LDB6_9MICC</name>
<dbReference type="EMBL" id="JAKLTQ010000029">
    <property type="protein sequence ID" value="MCG2624679.1"/>
    <property type="molecule type" value="Genomic_DNA"/>
</dbReference>
<proteinExistence type="predicted"/>
<organism evidence="1 2">
    <name type="scientific">Arthrobacter hankyongi</name>
    <dbReference type="NCBI Taxonomy" id="2904801"/>
    <lineage>
        <taxon>Bacteria</taxon>
        <taxon>Bacillati</taxon>
        <taxon>Actinomycetota</taxon>
        <taxon>Actinomycetes</taxon>
        <taxon>Micrococcales</taxon>
        <taxon>Micrococcaceae</taxon>
        <taxon>Arthrobacter</taxon>
    </lineage>
</organism>
<gene>
    <name evidence="1" type="ORF">LVY72_22575</name>
</gene>
<dbReference type="Proteomes" id="UP001165368">
    <property type="component" value="Unassembled WGS sequence"/>
</dbReference>
<sequence>MGSKVRFTEDHIKAIYQLADKQPAPIIDGRLRNRMLRAKLEGYRIGTRH</sequence>
<protein>
    <recommendedName>
        <fullName evidence="3">Transposase</fullName>
    </recommendedName>
</protein>
<accession>A0ABS9LDB6</accession>
<reference evidence="1" key="1">
    <citation type="submission" date="2022-01" db="EMBL/GenBank/DDBJ databases">
        <authorList>
            <person name="Jo J.-H."/>
            <person name="Im W.-T."/>
        </authorList>
    </citation>
    <scope>NUCLEOTIDE SEQUENCE</scope>
    <source>
        <strain evidence="1">I2-34</strain>
    </source>
</reference>
<comment type="caution">
    <text evidence="1">The sequence shown here is derived from an EMBL/GenBank/DDBJ whole genome shotgun (WGS) entry which is preliminary data.</text>
</comment>
<keyword evidence="2" id="KW-1185">Reference proteome</keyword>
<evidence type="ECO:0000313" key="1">
    <source>
        <dbReference type="EMBL" id="MCG2624679.1"/>
    </source>
</evidence>
<evidence type="ECO:0008006" key="3">
    <source>
        <dbReference type="Google" id="ProtNLM"/>
    </source>
</evidence>
<dbReference type="RefSeq" id="WP_237826927.1">
    <property type="nucleotide sequence ID" value="NZ_JAKLTQ010000029.1"/>
</dbReference>